<organism evidence="1 3">
    <name type="scientific">Massilia violaceinigra</name>
    <dbReference type="NCBI Taxonomy" id="2045208"/>
    <lineage>
        <taxon>Bacteria</taxon>
        <taxon>Pseudomonadati</taxon>
        <taxon>Pseudomonadota</taxon>
        <taxon>Betaproteobacteria</taxon>
        <taxon>Burkholderiales</taxon>
        <taxon>Oxalobacteraceae</taxon>
        <taxon>Telluria group</taxon>
        <taxon>Massilia</taxon>
    </lineage>
</organism>
<reference evidence="1" key="1">
    <citation type="submission" date="2017-10" db="EMBL/GenBank/DDBJ databases">
        <title>Massilia psychrophilum sp. nov., a novel purple-pigmented bacterium isolated from Tianshan glacier, Xinjiang Municipality, China.</title>
        <authorList>
            <person name="Wang H."/>
        </authorList>
    </citation>
    <scope>NUCLEOTIDE SEQUENCE [LARGE SCALE GENOMIC DNA]</scope>
    <source>
        <strain evidence="1">B2</strain>
    </source>
</reference>
<evidence type="ECO:0000313" key="1">
    <source>
        <dbReference type="EMBL" id="ATQ75093.1"/>
    </source>
</evidence>
<evidence type="ECO:0000313" key="3">
    <source>
        <dbReference type="Proteomes" id="UP000229897"/>
    </source>
</evidence>
<accession>A0A2D2DJD7</accession>
<dbReference type="KEGG" id="mass:CR152_31940"/>
<dbReference type="EMBL" id="CP024608">
    <property type="protein sequence ID" value="ATQ75093.1"/>
    <property type="molecule type" value="Genomic_DNA"/>
</dbReference>
<dbReference type="RefSeq" id="WP_099875063.1">
    <property type="nucleotide sequence ID" value="NZ_CP024608.1"/>
</dbReference>
<dbReference type="EMBL" id="CP024608">
    <property type="protein sequence ID" value="ATQ78617.1"/>
    <property type="molecule type" value="Genomic_DNA"/>
</dbReference>
<keyword evidence="3" id="KW-1185">Reference proteome</keyword>
<gene>
    <name evidence="1" type="ORF">CR152_11585</name>
    <name evidence="2" type="ORF">CR152_31940</name>
</gene>
<evidence type="ECO:0008006" key="4">
    <source>
        <dbReference type="Google" id="ProtNLM"/>
    </source>
</evidence>
<evidence type="ECO:0000313" key="2">
    <source>
        <dbReference type="EMBL" id="ATQ78617.1"/>
    </source>
</evidence>
<dbReference type="Proteomes" id="UP000229897">
    <property type="component" value="Chromosome"/>
</dbReference>
<sequence length="348" mass="37358">MSAADFWLIRPVAITDAMLISSTVPEGLAQEYSSGSTYVLGAVVGVSTGTKQAVYQGLLASNVGHAPATSPTWWKPLGTVYAPYSAGTSYGLGDVVSSISANVHDLYESQAAGNLGNALTDKAKWLRKSATNRWNAFDKALNSRTVVPNSISFVIAPGLVNTVTLLNVEGASATITQSGTGYTRTQSLVRHHVLNWYDFYYEVPIRVGDVVFDGVPPYAASSLTITIENAGLDAAIGGCFVGKSRTIGTTQWGVTGGTLSYSTVDTDKFGNVTIFKRANAKRLNFEVRIPDGFEDEAHRLLTEYTDVELIVIGSTKYSMTYAYGYIDQWEVPISNSGQNAPISFRGLI</sequence>
<name>A0A2D2DJD7_9BURK</name>
<dbReference type="OrthoDB" id="6992011at2"/>
<dbReference type="AlphaFoldDB" id="A0A2D2DJD7"/>
<dbReference type="KEGG" id="mass:CR152_11585"/>
<proteinExistence type="predicted"/>
<protein>
    <recommendedName>
        <fullName evidence="4">Chitin-binding type-3 domain-containing protein</fullName>
    </recommendedName>
</protein>